<reference evidence="2" key="1">
    <citation type="submission" date="2022-11" db="UniProtKB">
        <authorList>
            <consortium name="WormBaseParasite"/>
        </authorList>
    </citation>
    <scope>IDENTIFICATION</scope>
</reference>
<organism evidence="1 2">
    <name type="scientific">Panagrolaimus sp. PS1159</name>
    <dbReference type="NCBI Taxonomy" id="55785"/>
    <lineage>
        <taxon>Eukaryota</taxon>
        <taxon>Metazoa</taxon>
        <taxon>Ecdysozoa</taxon>
        <taxon>Nematoda</taxon>
        <taxon>Chromadorea</taxon>
        <taxon>Rhabditida</taxon>
        <taxon>Tylenchina</taxon>
        <taxon>Panagrolaimomorpha</taxon>
        <taxon>Panagrolaimoidea</taxon>
        <taxon>Panagrolaimidae</taxon>
        <taxon>Panagrolaimus</taxon>
    </lineage>
</organism>
<accession>A0AC35F2D7</accession>
<dbReference type="Proteomes" id="UP000887580">
    <property type="component" value="Unplaced"/>
</dbReference>
<evidence type="ECO:0000313" key="1">
    <source>
        <dbReference type="Proteomes" id="UP000887580"/>
    </source>
</evidence>
<evidence type="ECO:0000313" key="2">
    <source>
        <dbReference type="WBParaSite" id="PS1159_v2.g12467.t1"/>
    </source>
</evidence>
<name>A0AC35F2D7_9BILA</name>
<dbReference type="WBParaSite" id="PS1159_v2.g12467.t1">
    <property type="protein sequence ID" value="PS1159_v2.g12467.t1"/>
    <property type="gene ID" value="PS1159_v2.g12467"/>
</dbReference>
<proteinExistence type="predicted"/>
<protein>
    <submittedName>
        <fullName evidence="2">MYND-type domain-containing protein</fullName>
    </submittedName>
</protein>
<sequence length="328" mass="38111">MIEKRYKSHRNELNAIPSECIKALDHFLAVAPKDHDKVPACHYRKAMYYNYHQDFPNFIASFKAGLAAEKEQLPCFLPYFFKAKTILEKLYMIKKKEQPNHGLSEKASMNPRFEQIKLDVQRKILLRNNRELFVSLFEPNMNKPKLYDTPALQPNTSKPQPLMDLKMLKDLETKVDKMYDGSVLESQIIDWAIPSVDSNEISTIIEGKNGDVHRLTVYNWPLTGDKKVDIPKAINDFYPNSKVTIINPHLRLAMNGSNVIRVESPEFIQIDKTSTDQRCHCCGKETKILPCSGCMMAKYCSKECQKFDWIEFDHKRICKHLKNFAQMM</sequence>